<dbReference type="InterPro" id="IPR000467">
    <property type="entry name" value="G_patch_dom"/>
</dbReference>
<feature type="compositionally biased region" description="Acidic residues" evidence="6">
    <location>
        <begin position="1790"/>
        <end position="1807"/>
    </location>
</feature>
<dbReference type="Gene3D" id="3.30.160.20">
    <property type="match status" value="1"/>
</dbReference>
<feature type="domain" description="DRBM" evidence="7">
    <location>
        <begin position="1646"/>
        <end position="1715"/>
    </location>
</feature>
<keyword evidence="2" id="KW-0479">Metal-binding</keyword>
<feature type="compositionally biased region" description="Basic residues" evidence="6">
    <location>
        <begin position="596"/>
        <end position="607"/>
    </location>
</feature>
<dbReference type="SMART" id="SM00358">
    <property type="entry name" value="DSRM"/>
    <property type="match status" value="1"/>
</dbReference>
<dbReference type="InterPro" id="IPR014720">
    <property type="entry name" value="dsRBD_dom"/>
</dbReference>
<proteinExistence type="inferred from homology"/>
<dbReference type="SUPFAM" id="SSF49503">
    <property type="entry name" value="Cupredoxins"/>
    <property type="match status" value="3"/>
</dbReference>
<feature type="compositionally biased region" description="Basic residues" evidence="6">
    <location>
        <begin position="931"/>
        <end position="949"/>
    </location>
</feature>
<evidence type="ECO:0000313" key="9">
    <source>
        <dbReference type="Proteomes" id="UP000887561"/>
    </source>
</evidence>
<dbReference type="InterPro" id="IPR008972">
    <property type="entry name" value="Cupredoxin"/>
</dbReference>
<dbReference type="WBParaSite" id="scaffold336_cov250.g823">
    <property type="protein sequence ID" value="scaffold336_cov250.g823"/>
    <property type="gene ID" value="scaffold336_cov250.g823"/>
</dbReference>
<feature type="region of interest" description="Disordered" evidence="6">
    <location>
        <begin position="579"/>
        <end position="617"/>
    </location>
</feature>
<dbReference type="PANTHER" id="PTHR11709">
    <property type="entry name" value="MULTI-COPPER OXIDASE"/>
    <property type="match status" value="1"/>
</dbReference>
<dbReference type="InterPro" id="IPR045087">
    <property type="entry name" value="Cu-oxidase_fam"/>
</dbReference>
<dbReference type="PROSITE" id="PS50137">
    <property type="entry name" value="DS_RBD"/>
    <property type="match status" value="1"/>
</dbReference>
<evidence type="ECO:0000313" key="10">
    <source>
        <dbReference type="WBParaSite" id="scaffold336_cov250.g823"/>
    </source>
</evidence>
<feature type="compositionally biased region" description="Basic and acidic residues" evidence="6">
    <location>
        <begin position="1098"/>
        <end position="1111"/>
    </location>
</feature>
<dbReference type="GO" id="GO:0006826">
    <property type="term" value="P:iron ion transport"/>
    <property type="evidence" value="ECO:0007669"/>
    <property type="project" value="TreeGrafter"/>
</dbReference>
<evidence type="ECO:0000256" key="4">
    <source>
        <dbReference type="ARBA" id="ARBA00023008"/>
    </source>
</evidence>
<dbReference type="InterPro" id="IPR001117">
    <property type="entry name" value="Cu-oxidase_2nd"/>
</dbReference>
<evidence type="ECO:0000256" key="2">
    <source>
        <dbReference type="ARBA" id="ARBA00022723"/>
    </source>
</evidence>
<dbReference type="InterPro" id="IPR002355">
    <property type="entry name" value="Cu_oxidase_Cu_BS"/>
</dbReference>
<dbReference type="GO" id="GO:0016491">
    <property type="term" value="F:oxidoreductase activity"/>
    <property type="evidence" value="ECO:0007669"/>
    <property type="project" value="UniProtKB-KW"/>
</dbReference>
<dbReference type="Pfam" id="PF01585">
    <property type="entry name" value="G-patch"/>
    <property type="match status" value="1"/>
</dbReference>
<dbReference type="GO" id="GO:0003723">
    <property type="term" value="F:RNA binding"/>
    <property type="evidence" value="ECO:0007669"/>
    <property type="project" value="UniProtKB-UniRule"/>
</dbReference>
<keyword evidence="5" id="KW-0694">RNA-binding</keyword>
<dbReference type="Pfam" id="PF07732">
    <property type="entry name" value="Cu-oxidase_3"/>
    <property type="match status" value="1"/>
</dbReference>
<evidence type="ECO:0000259" key="7">
    <source>
        <dbReference type="PROSITE" id="PS50137"/>
    </source>
</evidence>
<keyword evidence="9" id="KW-1185">Reference proteome</keyword>
<dbReference type="SUPFAM" id="SSF54768">
    <property type="entry name" value="dsRNA-binding domain-like"/>
    <property type="match status" value="1"/>
</dbReference>
<feature type="compositionally biased region" description="Polar residues" evidence="6">
    <location>
        <begin position="701"/>
        <end position="729"/>
    </location>
</feature>
<dbReference type="PANTHER" id="PTHR11709:SF394">
    <property type="entry name" value="FI03373P-RELATED"/>
    <property type="match status" value="1"/>
</dbReference>
<dbReference type="Pfam" id="PF07731">
    <property type="entry name" value="Cu-oxidase_2"/>
    <property type="match status" value="1"/>
</dbReference>
<feature type="compositionally biased region" description="Polar residues" evidence="6">
    <location>
        <begin position="1359"/>
        <end position="1375"/>
    </location>
</feature>
<dbReference type="Gene3D" id="2.60.40.420">
    <property type="entry name" value="Cupredoxins - blue copper proteins"/>
    <property type="match status" value="3"/>
</dbReference>
<dbReference type="CDD" id="cd04205">
    <property type="entry name" value="CuRO_2_LCC_like"/>
    <property type="match status" value="1"/>
</dbReference>
<keyword evidence="3" id="KW-0560">Oxidoreductase</keyword>
<evidence type="ECO:0000256" key="1">
    <source>
        <dbReference type="ARBA" id="ARBA00010609"/>
    </source>
</evidence>
<feature type="region of interest" description="Disordered" evidence="6">
    <location>
        <begin position="1098"/>
        <end position="1132"/>
    </location>
</feature>
<name>A0A915M697_MELJA</name>
<feature type="domain" description="G-patch" evidence="8">
    <location>
        <begin position="1604"/>
        <end position="1624"/>
    </location>
</feature>
<dbReference type="CDD" id="cd13905">
    <property type="entry name" value="CuRO_3_tcLLC2_insect_like"/>
    <property type="match status" value="1"/>
</dbReference>
<keyword evidence="4" id="KW-0186">Copper</keyword>
<organism evidence="9 10">
    <name type="scientific">Meloidogyne javanica</name>
    <name type="common">Root-knot nematode worm</name>
    <dbReference type="NCBI Taxonomy" id="6303"/>
    <lineage>
        <taxon>Eukaryota</taxon>
        <taxon>Metazoa</taxon>
        <taxon>Ecdysozoa</taxon>
        <taxon>Nematoda</taxon>
        <taxon>Chromadorea</taxon>
        <taxon>Rhabditida</taxon>
        <taxon>Tylenchina</taxon>
        <taxon>Tylenchomorpha</taxon>
        <taxon>Tylenchoidea</taxon>
        <taxon>Meloidogynidae</taxon>
        <taxon>Meloidogyninae</taxon>
        <taxon>Meloidogyne</taxon>
        <taxon>Meloidogyne incognita group</taxon>
    </lineage>
</organism>
<reference evidence="10" key="1">
    <citation type="submission" date="2022-11" db="UniProtKB">
        <authorList>
            <consortium name="WormBaseParasite"/>
        </authorList>
    </citation>
    <scope>IDENTIFICATION</scope>
</reference>
<feature type="compositionally biased region" description="Low complexity" evidence="6">
    <location>
        <begin position="950"/>
        <end position="972"/>
    </location>
</feature>
<dbReference type="GO" id="GO:0005886">
    <property type="term" value="C:plasma membrane"/>
    <property type="evidence" value="ECO:0007669"/>
    <property type="project" value="TreeGrafter"/>
</dbReference>
<feature type="region of interest" description="Disordered" evidence="6">
    <location>
        <begin position="1359"/>
        <end position="1387"/>
    </location>
</feature>
<feature type="region of interest" description="Disordered" evidence="6">
    <location>
        <begin position="1784"/>
        <end position="1838"/>
    </location>
</feature>
<dbReference type="GO" id="GO:0005507">
    <property type="term" value="F:copper ion binding"/>
    <property type="evidence" value="ECO:0007669"/>
    <property type="project" value="InterPro"/>
</dbReference>
<feature type="region of interest" description="Disordered" evidence="6">
    <location>
        <begin position="844"/>
        <end position="978"/>
    </location>
</feature>
<feature type="compositionally biased region" description="Basic and acidic residues" evidence="6">
    <location>
        <begin position="680"/>
        <end position="689"/>
    </location>
</feature>
<feature type="compositionally biased region" description="Basic residues" evidence="6">
    <location>
        <begin position="846"/>
        <end position="861"/>
    </location>
</feature>
<sequence length="1838" mass="208960">MTLMLKNLSTPLQWYQRDPDRGTQCGLKWAFINTTNGIDEEKELKDLIQLNGLHRLINTFNGISPGPTIFVPLGAEVVIRIKNRMHSKSFTVHVHGVDKINRWWTDGVPFIQQCPISPNTDYSYRFIADTPGTHWYHGHLMEDSGEGLDLSTADPSQLYLDRLHWRRKWIGHSLDNEKELPDGSGCERVERTFDGTLSREIPVSAIIIGNKGWHNQTDIINRPSRLPLTTFGIEIGENIMLRLVNAGISQGVFVWIEDHDFWIVAADGSYIKPIKVDSLLMFSGERYDIIIKGLVNPKRKIYRIIFELMEQMKEMEGGIWKNRKPTVGLANILYENFTEEKENNNDQVDWTHNHCTENKKCLEIFVNLHDGLNGWRFLDPKGIPYFRKIDKVEEKECDVKKCDRWANDVLYNENCQCFINYKFNLGEIIQIIAVSAGGMPHPFHLHGHKFVVLRMGFAEQFNGNGTLKGLNKHLECLGKSNRCAEMKWANKNWEEGEIPEINKNPVLRDTVVVPAKGFVVIRFRANNPGWWFAHCHLLMHSMDGMNFAFRVGKDKEIPSPPKGFPHQCGLYEELPIGKEGSDHLDEIDEDDDKMKTKMKVKPNKKRPPPTIQDDQSIEKAIEKEEKKKKKHDLSSILQKAPPVFPWLFSNENVKIAEENAKTEPAKTVEPSVSVVPEKPIIGDKSEDTKPPPPPLPPPLQKNKQFTIKLQQNWSNLNSPSKAVQDSSKSSKPETLFQRASDASLKKAIEENGDSSFSPLFHDTSNSILSLIEGSTQMGLVTEAHREAAVSEWRAKTENKNKERSLTKEKFEEDEDLDYDDELIDVDEGLARQILADVDKEELEARARKKAKKAAKRLRREKLRQSQNNLDETKHKKSHKTAKEAKSKSHKKKKSKSESSKTTSHSKHTKKHDADTDRKKSRKSSRSSSRSSSRHHHKTSVYRKSRRSRSSSRTYSSPSSYRRSRSRSLTPLPRFDRRKAFETRKRLIEESWHRRIQHSVRACERSSRRSSFSKADYTDKHGHIDKQKLLEIATKNATRLAMEGKLPKGAELVKSMTNKSVNQLIAICKQLQNEENLLPRGRSSSEDEDRRYMKRYDEYRERRDRSKDREFSNRAVRPAPDRRKVEAEQRKEAVKREENKLRLTFPVSSGVKHRVATNVPTNEGTAGPLVRYGEIGPLTTALAKLAIQEASTSLNTQLPPENAQKIEEKPLASFVNHPPPPDIVSPSAYKIALEAAERLKKDKTKEPILATCSEFIGPVIPIEQKPAIPLIDPSNLKTELKPELVDVPAVSSWDRPGHLIAREAFLKKICNLQENPAENSKSQIDTTSNHVNRNINEPQPCISDVESVIQSCVTNIADEQQEDATTSSKTNLTSSASDEKFVAPNTVKPSTKNVNLSIPSKIQLSLPSTSKITKKEDVDIKEDNPSQAELMDRVQAYVESQVARQKAESVLHATILSAQLSQATFLKSETPAYFSTVSQSRDPIGATKVAKSVSELISERLRYTQRLQRDPNDYDARKKLKDMSKWAEDGFALPGEFTGHTGARVLSEKELEPSDPRFHAWAKKRLITIHYFYVKKLIISQQSYMLIGICLSNIKDQFKNAPELIGGIGMRLMEKMGWKPGQGLGFFSEYLERIPKRESVLDPTGKNPVSVLMEVCSRNRWMNPEFVCDEMGPHNNRRYLWKAVLNGVEYSPSLPSSNKKAGKAQVCMVVLEALGFDKRFLFKEYYPLMSLSCNESCGYCTKSPDCVDARPNDCQLWGKDICANKLYRLMVLTNCISFCNQCPKNKKKGDNDEDEGDEIKDGEDDEGKEDGKEDKEEGGGEENKEEEGGGDEKEEDGGE</sequence>
<accession>A0A915M697</accession>
<feature type="compositionally biased region" description="Basic and acidic residues" evidence="6">
    <location>
        <begin position="1118"/>
        <end position="1132"/>
    </location>
</feature>
<dbReference type="Pfam" id="PF00394">
    <property type="entry name" value="Cu-oxidase"/>
    <property type="match status" value="1"/>
</dbReference>
<dbReference type="PROSITE" id="PS50174">
    <property type="entry name" value="G_PATCH"/>
    <property type="match status" value="1"/>
</dbReference>
<dbReference type="PROSITE" id="PS00080">
    <property type="entry name" value="MULTICOPPER_OXIDASE2"/>
    <property type="match status" value="1"/>
</dbReference>
<dbReference type="InterPro" id="IPR011706">
    <property type="entry name" value="Cu-oxidase_C"/>
</dbReference>
<protein>
    <submittedName>
        <fullName evidence="10">G-patch domain-containing protein</fullName>
    </submittedName>
</protein>
<comment type="similarity">
    <text evidence="1">Belongs to the multicopper oxidase family.</text>
</comment>
<feature type="compositionally biased region" description="Pro residues" evidence="6">
    <location>
        <begin position="690"/>
        <end position="699"/>
    </location>
</feature>
<evidence type="ECO:0000256" key="5">
    <source>
        <dbReference type="PROSITE-ProRule" id="PRU00266"/>
    </source>
</evidence>
<evidence type="ECO:0000259" key="8">
    <source>
        <dbReference type="PROSITE" id="PS50174"/>
    </source>
</evidence>
<feature type="compositionally biased region" description="Basic and acidic residues" evidence="6">
    <location>
        <begin position="1808"/>
        <end position="1830"/>
    </location>
</feature>
<evidence type="ECO:0000256" key="6">
    <source>
        <dbReference type="SAM" id="MobiDB-lite"/>
    </source>
</evidence>
<feature type="compositionally biased region" description="Low complexity" evidence="6">
    <location>
        <begin position="668"/>
        <end position="677"/>
    </location>
</feature>
<dbReference type="Proteomes" id="UP000887561">
    <property type="component" value="Unplaced"/>
</dbReference>
<dbReference type="InterPro" id="IPR011707">
    <property type="entry name" value="Cu-oxidase-like_N"/>
</dbReference>
<evidence type="ECO:0000256" key="3">
    <source>
        <dbReference type="ARBA" id="ARBA00023002"/>
    </source>
</evidence>
<feature type="region of interest" description="Disordered" evidence="6">
    <location>
        <begin position="659"/>
        <end position="738"/>
    </location>
</feature>